<sequence length="342" mass="37140">MTDETPTPEAQKTTAKRPNWWKWPIRLLAGLGALTLIVVGMAWFTASRKAEPVHFSADEMIDQIMLSTYGKYSESAKGWMYVDDQRQMYVMRVVHRAKIVDAEGHEELYFVASGDDGADTFSREAIIGAFKVMADPDKTDGSLIQISQPFMQGMGSVALAREDIRFEALSNKTFGWVLKTGTTWHGEDADGREVMNRVVAPSSSSMAVVATFPASIKAEVEGGCADGQARYADWVKSRQERQDAGPGPAAASSAASSASASESGDDESDVEGDDEPPLRCSDATFSYKTDPVPEDGFVAITVSASGKLNGDPVPTKTWKLVFDHKSFTYLVPDDLKAFSAGY</sequence>
<dbReference type="Proteomes" id="UP001371218">
    <property type="component" value="Unassembled WGS sequence"/>
</dbReference>
<accession>A0ABU9BUJ2</accession>
<feature type="compositionally biased region" description="Low complexity" evidence="1">
    <location>
        <begin position="244"/>
        <end position="262"/>
    </location>
</feature>
<proteinExistence type="predicted"/>
<evidence type="ECO:0000256" key="1">
    <source>
        <dbReference type="SAM" id="MobiDB-lite"/>
    </source>
</evidence>
<keyword evidence="4" id="KW-1185">Reference proteome</keyword>
<dbReference type="RefSeq" id="WP_341426972.1">
    <property type="nucleotide sequence ID" value="NZ_JBBUTG010000011.1"/>
</dbReference>
<feature type="region of interest" description="Disordered" evidence="1">
    <location>
        <begin position="237"/>
        <end position="287"/>
    </location>
</feature>
<reference evidence="3 4" key="1">
    <citation type="submission" date="2024-04" db="EMBL/GenBank/DDBJ databases">
        <title>Novel species of the genus Ideonella isolated from streams.</title>
        <authorList>
            <person name="Lu H."/>
        </authorList>
    </citation>
    <scope>NUCLEOTIDE SEQUENCE [LARGE SCALE GENOMIC DNA]</scope>
    <source>
        <strain evidence="3 4">DXS29W</strain>
    </source>
</reference>
<feature type="transmembrane region" description="Helical" evidence="2">
    <location>
        <begin position="25"/>
        <end position="46"/>
    </location>
</feature>
<keyword evidence="2" id="KW-0812">Transmembrane</keyword>
<evidence type="ECO:0008006" key="5">
    <source>
        <dbReference type="Google" id="ProtNLM"/>
    </source>
</evidence>
<evidence type="ECO:0000313" key="4">
    <source>
        <dbReference type="Proteomes" id="UP001371218"/>
    </source>
</evidence>
<name>A0ABU9BUJ2_9BURK</name>
<evidence type="ECO:0000313" key="3">
    <source>
        <dbReference type="EMBL" id="MEK8032550.1"/>
    </source>
</evidence>
<feature type="compositionally biased region" description="Acidic residues" evidence="1">
    <location>
        <begin position="263"/>
        <end position="275"/>
    </location>
</feature>
<gene>
    <name evidence="3" type="ORF">AACH06_17140</name>
</gene>
<comment type="caution">
    <text evidence="3">The sequence shown here is derived from an EMBL/GenBank/DDBJ whole genome shotgun (WGS) entry which is preliminary data.</text>
</comment>
<keyword evidence="2" id="KW-1133">Transmembrane helix</keyword>
<keyword evidence="2" id="KW-0472">Membrane</keyword>
<protein>
    <recommendedName>
        <fullName evidence="5">DUF4340 domain-containing protein</fullName>
    </recommendedName>
</protein>
<dbReference type="EMBL" id="JBBUTG010000011">
    <property type="protein sequence ID" value="MEK8032550.1"/>
    <property type="molecule type" value="Genomic_DNA"/>
</dbReference>
<evidence type="ECO:0000256" key="2">
    <source>
        <dbReference type="SAM" id="Phobius"/>
    </source>
</evidence>
<organism evidence="3 4">
    <name type="scientific">Ideonella lacteola</name>
    <dbReference type="NCBI Taxonomy" id="2984193"/>
    <lineage>
        <taxon>Bacteria</taxon>
        <taxon>Pseudomonadati</taxon>
        <taxon>Pseudomonadota</taxon>
        <taxon>Betaproteobacteria</taxon>
        <taxon>Burkholderiales</taxon>
        <taxon>Sphaerotilaceae</taxon>
        <taxon>Ideonella</taxon>
    </lineage>
</organism>